<dbReference type="Proteomes" id="UP000198935">
    <property type="component" value="Unassembled WGS sequence"/>
</dbReference>
<proteinExistence type="predicted"/>
<accession>A0A1H3NL31</accession>
<evidence type="ECO:0000313" key="1">
    <source>
        <dbReference type="EMBL" id="SDY89135.1"/>
    </source>
</evidence>
<dbReference type="OrthoDB" id="2942325at2"/>
<dbReference type="Pfam" id="PF10949">
    <property type="entry name" value="DUF2777"/>
    <property type="match status" value="1"/>
</dbReference>
<protein>
    <recommendedName>
        <fullName evidence="3">DUF2777 family protein</fullName>
    </recommendedName>
</protein>
<organism evidence="1 2">
    <name type="scientific">Evansella caseinilytica</name>
    <dbReference type="NCBI Taxonomy" id="1503961"/>
    <lineage>
        <taxon>Bacteria</taxon>
        <taxon>Bacillati</taxon>
        <taxon>Bacillota</taxon>
        <taxon>Bacilli</taxon>
        <taxon>Bacillales</taxon>
        <taxon>Bacillaceae</taxon>
        <taxon>Evansella</taxon>
    </lineage>
</organism>
<dbReference type="EMBL" id="FNPI01000004">
    <property type="protein sequence ID" value="SDY89135.1"/>
    <property type="molecule type" value="Genomic_DNA"/>
</dbReference>
<name>A0A1H3NL31_9BACI</name>
<dbReference type="AlphaFoldDB" id="A0A1H3NL31"/>
<gene>
    <name evidence="1" type="ORF">SAMN05421736_104103</name>
</gene>
<evidence type="ECO:0000313" key="2">
    <source>
        <dbReference type="Proteomes" id="UP000198935"/>
    </source>
</evidence>
<reference evidence="2" key="1">
    <citation type="submission" date="2016-10" db="EMBL/GenBank/DDBJ databases">
        <authorList>
            <person name="Varghese N."/>
            <person name="Submissions S."/>
        </authorList>
    </citation>
    <scope>NUCLEOTIDE SEQUENCE [LARGE SCALE GENOMIC DNA]</scope>
    <source>
        <strain evidence="2">SP</strain>
    </source>
</reference>
<sequence length="319" mass="37216">MDRKTAKKHIGKEIILDKGSHGQYVGILEEMITEPKKPWRASVRIIGVFEYPDIHLEDLELFIPYLKENELVECPGHRIEPYEGTFQHTYDESIAVSLKERWEEIQEINQNTELLLSLIQQELRRLHSEHLIFEDGYVYYQLVKKGRKIEIYDEEKREALAIAGCPFEFEIVVDDKWVSAVYIKDLMFELKNGRIVELAHGASVRLNKNQFDPYRILLNELEPPSLQALEKGLQKLGIGHRHCVYCHNSLLIQLLHSFNDQQFSGVNFVSYANSKHQFIVQHHYERNANGAGMTFDRFEFTSDSGERVLTTYATQMSQD</sequence>
<evidence type="ECO:0008006" key="3">
    <source>
        <dbReference type="Google" id="ProtNLM"/>
    </source>
</evidence>
<dbReference type="InterPro" id="IPR024488">
    <property type="entry name" value="DUF2777"/>
</dbReference>
<keyword evidence="2" id="KW-1185">Reference proteome</keyword>